<dbReference type="OrthoDB" id="1915303at2759"/>
<evidence type="ECO:0000313" key="3">
    <source>
        <dbReference type="EMBL" id="CDP09944.1"/>
    </source>
</evidence>
<keyword evidence="2" id="KW-0812">Transmembrane</keyword>
<keyword evidence="2" id="KW-0472">Membrane</keyword>
<organism evidence="3 4">
    <name type="scientific">Coffea canephora</name>
    <name type="common">Robusta coffee</name>
    <dbReference type="NCBI Taxonomy" id="49390"/>
    <lineage>
        <taxon>Eukaryota</taxon>
        <taxon>Viridiplantae</taxon>
        <taxon>Streptophyta</taxon>
        <taxon>Embryophyta</taxon>
        <taxon>Tracheophyta</taxon>
        <taxon>Spermatophyta</taxon>
        <taxon>Magnoliopsida</taxon>
        <taxon>eudicotyledons</taxon>
        <taxon>Gunneridae</taxon>
        <taxon>Pentapetalae</taxon>
        <taxon>asterids</taxon>
        <taxon>lamiids</taxon>
        <taxon>Gentianales</taxon>
        <taxon>Rubiaceae</taxon>
        <taxon>Ixoroideae</taxon>
        <taxon>Gardenieae complex</taxon>
        <taxon>Bertiereae - Coffeeae clade</taxon>
        <taxon>Coffeeae</taxon>
        <taxon>Coffea</taxon>
    </lineage>
</organism>
<dbReference type="EMBL" id="HG739125">
    <property type="protein sequence ID" value="CDP09944.1"/>
    <property type="molecule type" value="Genomic_DNA"/>
</dbReference>
<dbReference type="PROSITE" id="PS51257">
    <property type="entry name" value="PROKAR_LIPOPROTEIN"/>
    <property type="match status" value="1"/>
</dbReference>
<dbReference type="PANTHER" id="PTHR35307:SF3">
    <property type="entry name" value="DUF4220 DOMAIN-CONTAINING PROTEIN"/>
    <property type="match status" value="1"/>
</dbReference>
<dbReference type="FunCoup" id="A0A068UNV7">
    <property type="interactions" value="540"/>
</dbReference>
<dbReference type="PANTHER" id="PTHR35307">
    <property type="entry name" value="PROTEIN, PUTATIVE-RELATED"/>
    <property type="match status" value="1"/>
</dbReference>
<dbReference type="AlphaFoldDB" id="A0A068UNV7"/>
<feature type="transmembrane region" description="Helical" evidence="2">
    <location>
        <begin position="282"/>
        <end position="302"/>
    </location>
</feature>
<evidence type="ECO:0000313" key="4">
    <source>
        <dbReference type="Proteomes" id="UP000295252"/>
    </source>
</evidence>
<accession>A0A068UNV7</accession>
<keyword evidence="2" id="KW-1133">Transmembrane helix</keyword>
<feature type="transmembrane region" description="Helical" evidence="2">
    <location>
        <begin position="119"/>
        <end position="149"/>
    </location>
</feature>
<feature type="region of interest" description="Disordered" evidence="1">
    <location>
        <begin position="739"/>
        <end position="759"/>
    </location>
</feature>
<dbReference type="InParanoid" id="A0A068UNV7"/>
<evidence type="ECO:0000256" key="1">
    <source>
        <dbReference type="SAM" id="MobiDB-lite"/>
    </source>
</evidence>
<proteinExistence type="predicted"/>
<dbReference type="Proteomes" id="UP000295252">
    <property type="component" value="Chromosome X"/>
</dbReference>
<reference evidence="4" key="1">
    <citation type="journal article" date="2014" name="Science">
        <title>The coffee genome provides insight into the convergent evolution of caffeine biosynthesis.</title>
        <authorList>
            <person name="Denoeud F."/>
            <person name="Carretero-Paulet L."/>
            <person name="Dereeper A."/>
            <person name="Droc G."/>
            <person name="Guyot R."/>
            <person name="Pietrella M."/>
            <person name="Zheng C."/>
            <person name="Alberti A."/>
            <person name="Anthony F."/>
            <person name="Aprea G."/>
            <person name="Aury J.M."/>
            <person name="Bento P."/>
            <person name="Bernard M."/>
            <person name="Bocs S."/>
            <person name="Campa C."/>
            <person name="Cenci A."/>
            <person name="Combes M.C."/>
            <person name="Crouzillat D."/>
            <person name="Da Silva C."/>
            <person name="Daddiego L."/>
            <person name="De Bellis F."/>
            <person name="Dussert S."/>
            <person name="Garsmeur O."/>
            <person name="Gayraud T."/>
            <person name="Guignon V."/>
            <person name="Jahn K."/>
            <person name="Jamilloux V."/>
            <person name="Joet T."/>
            <person name="Labadie K."/>
            <person name="Lan T."/>
            <person name="Leclercq J."/>
            <person name="Lepelley M."/>
            <person name="Leroy T."/>
            <person name="Li L.T."/>
            <person name="Librado P."/>
            <person name="Lopez L."/>
            <person name="Munoz A."/>
            <person name="Noel B."/>
            <person name="Pallavicini A."/>
            <person name="Perrotta G."/>
            <person name="Poncet V."/>
            <person name="Pot D."/>
            <person name="Priyono X."/>
            <person name="Rigoreau M."/>
            <person name="Rouard M."/>
            <person name="Rozas J."/>
            <person name="Tranchant-Dubreuil C."/>
            <person name="VanBuren R."/>
            <person name="Zhang Q."/>
            <person name="Andrade A.C."/>
            <person name="Argout X."/>
            <person name="Bertrand B."/>
            <person name="de Kochko A."/>
            <person name="Graziosi G."/>
            <person name="Henry R.J."/>
            <person name="Jayarama X."/>
            <person name="Ming R."/>
            <person name="Nagai C."/>
            <person name="Rounsley S."/>
            <person name="Sankoff D."/>
            <person name="Giuliano G."/>
            <person name="Albert V.A."/>
            <person name="Wincker P."/>
            <person name="Lashermes P."/>
        </authorList>
    </citation>
    <scope>NUCLEOTIDE SEQUENCE [LARGE SCALE GENOMIC DNA]</scope>
    <source>
        <strain evidence="4">cv. DH200-94</strain>
    </source>
</reference>
<keyword evidence="4" id="KW-1185">Reference proteome</keyword>
<feature type="transmembrane region" description="Helical" evidence="2">
    <location>
        <begin position="378"/>
        <end position="394"/>
    </location>
</feature>
<dbReference type="OMA" id="ATDHWIE"/>
<evidence type="ECO:0000256" key="2">
    <source>
        <dbReference type="SAM" id="Phobius"/>
    </source>
</evidence>
<name>A0A068UNV7_COFCA</name>
<sequence length="759" mass="86250">MGRTGCTIDGSLDDSKFNQPIPWIGLYVAAASAACAIAMAIDTLHGLRYKKIWFPSKFFSLNATSLTLLAVATKLSVDLNTSMPQRQDQLAKLSSTVFICTVMANFMPSLGNMESKELLANLVALGIFAITVIVNICIQLGTGVIYVFWREYAVTMAVMIILLALMISSALTIPMTKSYFDLKYKKKHKLAVKECNDKSNRCPSQKASHRLKEDLTKYWIMAHTCNPQFVMARIATCSASGAFCLLSTATLAEAMIHCFFMPWDFKFCAGDSDYKWSTTLILIIQTVAIAVGTVAPASRWFATINFRCPKRAHKACKKKFKLEKYWTLKLKQLKECPLESRLYSRFCRKLAHNLKGKILDLCIWMQIGVVFLSKQIRFISLFFIIRFLISYRSFSNMIRRLNTSNSMSLYNSELESQPNPMQDLGRFVMHLEGEEEFIHMMTTKNCDATGHWIRMGQKQQPKHAIQLLEKLKSSKEFEGVIKFDSDLVHSLDSEEPPNCWALPVVTLTSIAVALPKVDRDLVKQLINSVHEALKYINFIEDNLDAKKDLINVRKAAEVLWVGVDLHYKWMDVDLHQLSLQDKCPKVIFEELAEKAKQRFKEFKEKDPIAALRENASKWPTNLLVANSMYRICQTLVLSSDSGEWECGKTAFEKLSAMITEIAGACFTNLHHAISEQCHQSAIEEREDRVRNAILLLGKTEKILEILEQQPLPSSNPEHLLYIDHWRMLSKRKDLLECNSSPTKTDTASSNSPDLYLTID</sequence>
<protein>
    <submittedName>
        <fullName evidence="3">Uncharacterized protein</fullName>
    </submittedName>
</protein>
<feature type="transmembrane region" description="Helical" evidence="2">
    <location>
        <begin position="59"/>
        <end position="77"/>
    </location>
</feature>
<feature type="transmembrane region" description="Helical" evidence="2">
    <location>
        <begin position="155"/>
        <end position="180"/>
    </location>
</feature>
<dbReference type="PhylomeDB" id="A0A068UNV7"/>
<feature type="compositionally biased region" description="Polar residues" evidence="1">
    <location>
        <begin position="739"/>
        <end position="752"/>
    </location>
</feature>
<dbReference type="Gramene" id="CDP09944">
    <property type="protein sequence ID" value="CDP09944"/>
    <property type="gene ID" value="GSCOC_T00030448001"/>
</dbReference>
<feature type="transmembrane region" description="Helical" evidence="2">
    <location>
        <begin position="89"/>
        <end position="107"/>
    </location>
</feature>
<feature type="transmembrane region" description="Helical" evidence="2">
    <location>
        <begin position="24"/>
        <end position="47"/>
    </location>
</feature>
<gene>
    <name evidence="3" type="ORF">GSCOC_T00030448001</name>
</gene>